<dbReference type="EMBL" id="SZOM01000390">
    <property type="protein sequence ID" value="TKH09075.1"/>
    <property type="molecule type" value="Genomic_DNA"/>
</dbReference>
<evidence type="ECO:0000256" key="1">
    <source>
        <dbReference type="SAM" id="MobiDB-lite"/>
    </source>
</evidence>
<evidence type="ECO:0000313" key="3">
    <source>
        <dbReference type="Proteomes" id="UP000306037"/>
    </source>
</evidence>
<gene>
    <name evidence="2" type="ORF">FC694_28480</name>
</gene>
<feature type="region of interest" description="Disordered" evidence="1">
    <location>
        <begin position="223"/>
        <end position="278"/>
    </location>
</feature>
<dbReference type="AlphaFoldDB" id="A0A4U2ME46"/>
<dbReference type="Proteomes" id="UP000306037">
    <property type="component" value="Unassembled WGS sequence"/>
</dbReference>
<evidence type="ECO:0000313" key="2">
    <source>
        <dbReference type="EMBL" id="TKH09075.1"/>
    </source>
</evidence>
<protein>
    <submittedName>
        <fullName evidence="2">Uncharacterized protein</fullName>
    </submittedName>
</protein>
<proteinExistence type="predicted"/>
<dbReference type="RefSeq" id="WP_137053816.1">
    <property type="nucleotide sequence ID" value="NZ_SZOM01000390.1"/>
</dbReference>
<name>A0A4U2ME46_9BACI</name>
<comment type="caution">
    <text evidence="2">The sequence shown here is derived from an EMBL/GenBank/DDBJ whole genome shotgun (WGS) entry which is preliminary data.</text>
</comment>
<sequence length="278" mass="33259">MNIKEKLETEEIQQVIYKYAVETAKKDQKEFPPERMVLNKTNTKYTEFEVKSTDLSKWGQGNLIIQVQHKSGNVELFKQDIDGENWSKKTKNKLGEKTLAEIIKKYGLNKENYKEAFKNESLEQINKEVEQDFYKDLYKEQVLNSLEKQKESTKEKVQYKERFKNGILKLLNAEPKQPMKHVEKEDVKAKHDKNMKKMREFEKSHSFDTIYQLRKEAFNELKEMDLTEPQKEKLLKLEENLDKQKQEYDKSVNKTNSSKETNEKKNEKQKKKSVEMER</sequence>
<accession>A0A4U2ME46</accession>
<reference evidence="2 3" key="1">
    <citation type="journal article" date="2019" name="Environ. Microbiol.">
        <title>An active ?-lactamase is a part of an orchestrated cell wall stress resistance network of Bacillus subtilis and related rhizosphere species.</title>
        <authorList>
            <person name="Bucher T."/>
            <person name="Keren-Paz A."/>
            <person name="Hausser J."/>
            <person name="Olender T."/>
            <person name="Cytryn E."/>
            <person name="Kolodkin-Gal I."/>
        </authorList>
    </citation>
    <scope>NUCLEOTIDE SEQUENCE [LARGE SCALE GENOMIC DNA]</scope>
    <source>
        <strain evidence="2 3">I71</strain>
    </source>
</reference>
<feature type="compositionally biased region" description="Basic and acidic residues" evidence="1">
    <location>
        <begin position="260"/>
        <end position="278"/>
    </location>
</feature>
<feature type="compositionally biased region" description="Basic and acidic residues" evidence="1">
    <location>
        <begin position="223"/>
        <end position="252"/>
    </location>
</feature>
<organism evidence="2 3">
    <name type="scientific">Bacillus wiedmannii</name>
    <dbReference type="NCBI Taxonomy" id="1890302"/>
    <lineage>
        <taxon>Bacteria</taxon>
        <taxon>Bacillati</taxon>
        <taxon>Bacillota</taxon>
        <taxon>Bacilli</taxon>
        <taxon>Bacillales</taxon>
        <taxon>Bacillaceae</taxon>
        <taxon>Bacillus</taxon>
        <taxon>Bacillus cereus group</taxon>
    </lineage>
</organism>